<feature type="domain" description="F-box" evidence="1">
    <location>
        <begin position="5"/>
        <end position="58"/>
    </location>
</feature>
<reference evidence="3" key="1">
    <citation type="submission" date="2017-02" db="UniProtKB">
        <authorList>
            <consortium name="WormBaseParasite"/>
        </authorList>
    </citation>
    <scope>IDENTIFICATION</scope>
</reference>
<evidence type="ECO:0000313" key="2">
    <source>
        <dbReference type="Proteomes" id="UP000046392"/>
    </source>
</evidence>
<dbReference type="InterPro" id="IPR001810">
    <property type="entry name" value="F-box_dom"/>
</dbReference>
<accession>A0A0N5BI56</accession>
<dbReference type="AlphaFoldDB" id="A0A0N5BI56"/>
<proteinExistence type="predicted"/>
<evidence type="ECO:0000313" key="3">
    <source>
        <dbReference type="WBParaSite" id="SPAL_0000564000.1"/>
    </source>
</evidence>
<dbReference type="Proteomes" id="UP000046392">
    <property type="component" value="Unplaced"/>
</dbReference>
<evidence type="ECO:0000259" key="1">
    <source>
        <dbReference type="PROSITE" id="PS50181"/>
    </source>
</evidence>
<dbReference type="PROSITE" id="PS50181">
    <property type="entry name" value="FBOX"/>
    <property type="match status" value="1"/>
</dbReference>
<name>A0A0N5BI56_STREA</name>
<protein>
    <submittedName>
        <fullName evidence="3">F-box domain-containing protein</fullName>
    </submittedName>
</protein>
<sequence>MDKSTIDFVSLPENFKLQILKKLDWETLKDLKLVCRDFYLTIAKNIQTLGRPKAYSMTIGYDGSKISSVLYRLMLTGNVGRRGSLKHILFNGDDEYENFLKILDFTEIKELCLRNGSNGEYISIHYESNSGGDFSKYNFSTRLPNGRSRKMRLYIGIKSSKKVGILYDGHFLKKESLRKLGLFEEDGSHSVGRKIAMDLLTGNPMLEYENVSANTLEPLDIQIMNYLFKHGFFNPESTCGRKRFKLLFLEVVKFGDFGRKFYRKFFDEIKFNNNLVERNNRNLYSIKSSIKCTKCGVEHENSIFYRRNCKQLCIQSF</sequence>
<organism evidence="2 3">
    <name type="scientific">Strongyloides papillosus</name>
    <name type="common">Intestinal threadworm</name>
    <dbReference type="NCBI Taxonomy" id="174720"/>
    <lineage>
        <taxon>Eukaryota</taxon>
        <taxon>Metazoa</taxon>
        <taxon>Ecdysozoa</taxon>
        <taxon>Nematoda</taxon>
        <taxon>Chromadorea</taxon>
        <taxon>Rhabditida</taxon>
        <taxon>Tylenchina</taxon>
        <taxon>Panagrolaimomorpha</taxon>
        <taxon>Strongyloidoidea</taxon>
        <taxon>Strongyloididae</taxon>
        <taxon>Strongyloides</taxon>
    </lineage>
</organism>
<dbReference type="WBParaSite" id="SPAL_0000564000.1">
    <property type="protein sequence ID" value="SPAL_0000564000.1"/>
    <property type="gene ID" value="SPAL_0000564000"/>
</dbReference>
<keyword evidence="2" id="KW-1185">Reference proteome</keyword>